<feature type="signal peptide" evidence="1">
    <location>
        <begin position="1"/>
        <end position="18"/>
    </location>
</feature>
<name>A0A1Z3N4K1_BDEBC</name>
<dbReference type="OrthoDB" id="5297521at2"/>
<sequence length="147" mass="15993">MKVLSAVAALLVASSAQAWSSKYVDVVNGRTVAVKAVDASNQDGIVSLRVVVKNQALNLIDPKGVVTSEQDGFTCDVERVILLNSSYDSASKTYTQDYELKVSWTPGADWSSCTVQVQHPSLKNNSVVLYVEGNTTSPIEEDYRDLY</sequence>
<dbReference type="Proteomes" id="UP000197003">
    <property type="component" value="Chromosome"/>
</dbReference>
<organism evidence="2 3">
    <name type="scientific">Bdellovibrio bacteriovorus</name>
    <dbReference type="NCBI Taxonomy" id="959"/>
    <lineage>
        <taxon>Bacteria</taxon>
        <taxon>Pseudomonadati</taxon>
        <taxon>Bdellovibrionota</taxon>
        <taxon>Bdellovibrionia</taxon>
        <taxon>Bdellovibrionales</taxon>
        <taxon>Pseudobdellovibrionaceae</taxon>
        <taxon>Bdellovibrio</taxon>
    </lineage>
</organism>
<feature type="chain" id="PRO_5012147848" evidence="1">
    <location>
        <begin position="19"/>
        <end position="147"/>
    </location>
</feature>
<protein>
    <submittedName>
        <fullName evidence="2">Uncharacterized protein</fullName>
    </submittedName>
</protein>
<evidence type="ECO:0000313" key="2">
    <source>
        <dbReference type="EMBL" id="ASD62405.1"/>
    </source>
</evidence>
<dbReference type="EMBL" id="CP020946">
    <property type="protein sequence ID" value="ASD62405.1"/>
    <property type="molecule type" value="Genomic_DNA"/>
</dbReference>
<keyword evidence="1" id="KW-0732">Signal</keyword>
<dbReference type="RefSeq" id="WP_088564051.1">
    <property type="nucleotide sequence ID" value="NZ_CP020946.1"/>
</dbReference>
<proteinExistence type="predicted"/>
<gene>
    <name evidence="2" type="ORF">B9G79_01905</name>
</gene>
<dbReference type="AlphaFoldDB" id="A0A1Z3N4K1"/>
<reference evidence="2 3" key="1">
    <citation type="submission" date="2017-04" db="EMBL/GenBank/DDBJ databases">
        <title>Whole genome sequence of Bdellovibrio bacteriovorus strain SSB218315.</title>
        <authorList>
            <person name="Oyedara O."/>
            <person name="Rodriguez-Perez M.A."/>
        </authorList>
    </citation>
    <scope>NUCLEOTIDE SEQUENCE [LARGE SCALE GENOMIC DNA]</scope>
    <source>
        <strain evidence="2 3">SSB218315</strain>
    </source>
</reference>
<evidence type="ECO:0000256" key="1">
    <source>
        <dbReference type="SAM" id="SignalP"/>
    </source>
</evidence>
<accession>A0A1Z3N4K1</accession>
<evidence type="ECO:0000313" key="3">
    <source>
        <dbReference type="Proteomes" id="UP000197003"/>
    </source>
</evidence>